<protein>
    <submittedName>
        <fullName evidence="1">Uncharacterized protein</fullName>
    </submittedName>
</protein>
<dbReference type="Proteomes" id="UP000011770">
    <property type="component" value="Unassembled WGS sequence"/>
</dbReference>
<dbReference type="EMBL" id="AHOR02000058">
    <property type="protein sequence ID" value="EMF80310.1"/>
    <property type="molecule type" value="Genomic_DNA"/>
</dbReference>
<reference evidence="1 2" key="1">
    <citation type="submission" date="2013-01" db="EMBL/GenBank/DDBJ databases">
        <authorList>
            <person name="Harkins D.M."/>
            <person name="Durkin A.S."/>
            <person name="Brinkac L.M."/>
            <person name="Haft D.H."/>
            <person name="Selengut J.D."/>
            <person name="Sanka R."/>
            <person name="DePew J."/>
            <person name="Purushe J."/>
            <person name="Tulsiani S.M."/>
            <person name="Graham G.C."/>
            <person name="Burns M.-A."/>
            <person name="Dohnt M.F."/>
            <person name="Smythe L.D."/>
            <person name="McKay D.B."/>
            <person name="Craig S.B."/>
            <person name="Vinetz J.M."/>
            <person name="Sutton G.G."/>
            <person name="Nierman W.C."/>
            <person name="Fouts D.E."/>
        </authorList>
    </citation>
    <scope>NUCLEOTIDE SEQUENCE [LARGE SCALE GENOMIC DNA]</scope>
    <source>
        <strain evidence="1 2">LT2116</strain>
    </source>
</reference>
<sequence>MERYDDRIRFTLICSILTPKVEMEIYSTVENRIKVLNLV</sequence>
<evidence type="ECO:0000313" key="2">
    <source>
        <dbReference type="Proteomes" id="UP000011770"/>
    </source>
</evidence>
<organism evidence="1 2">
    <name type="scientific">Leptospira weilii serovar Topaz str. LT2116</name>
    <dbReference type="NCBI Taxonomy" id="1088540"/>
    <lineage>
        <taxon>Bacteria</taxon>
        <taxon>Pseudomonadati</taxon>
        <taxon>Spirochaetota</taxon>
        <taxon>Spirochaetia</taxon>
        <taxon>Leptospirales</taxon>
        <taxon>Leptospiraceae</taxon>
        <taxon>Leptospira</taxon>
    </lineage>
</organism>
<comment type="caution">
    <text evidence="1">The sequence shown here is derived from an EMBL/GenBank/DDBJ whole genome shotgun (WGS) entry which is preliminary data.</text>
</comment>
<dbReference type="AlphaFoldDB" id="M3GUU6"/>
<gene>
    <name evidence="1" type="ORF">LEP1GSC188_1039</name>
</gene>
<name>M3GUU6_9LEPT</name>
<proteinExistence type="predicted"/>
<evidence type="ECO:0000313" key="1">
    <source>
        <dbReference type="EMBL" id="EMF80310.1"/>
    </source>
</evidence>
<accession>M3GUU6</accession>